<comment type="caution">
    <text evidence="2">The sequence shown here is derived from an EMBL/GenBank/DDBJ whole genome shotgun (WGS) entry which is preliminary data.</text>
</comment>
<feature type="region of interest" description="Disordered" evidence="1">
    <location>
        <begin position="1"/>
        <end position="24"/>
    </location>
</feature>
<dbReference type="AlphaFoldDB" id="A0A6L6Q4N7"/>
<protein>
    <recommendedName>
        <fullName evidence="4">Type II toxin-antitoxin system RelE/ParE family toxin</fullName>
    </recommendedName>
</protein>
<reference evidence="2 3" key="1">
    <citation type="submission" date="2019-11" db="EMBL/GenBank/DDBJ databases">
        <title>Type strains purchased from KCTC, JCM and DSMZ.</title>
        <authorList>
            <person name="Lu H."/>
        </authorList>
    </citation>
    <scope>NUCLEOTIDE SEQUENCE [LARGE SCALE GENOMIC DNA]</scope>
    <source>
        <strain evidence="2 3">KCTC 42409</strain>
    </source>
</reference>
<evidence type="ECO:0000313" key="2">
    <source>
        <dbReference type="EMBL" id="MTW04813.1"/>
    </source>
</evidence>
<proteinExistence type="predicted"/>
<name>A0A6L6Q4N7_9BURK</name>
<gene>
    <name evidence="2" type="ORF">GM668_22310</name>
</gene>
<sequence length="104" mass="11309">MAPKMNKSSPMHQELVNTSGTTSISPEAMQAWGRIPQQYKTEIIEAVERPSAAGGAETKSVKVGTKTFTVRRVSSGFRVVYDPSNGRNTIVSVMTPREARLVKG</sequence>
<dbReference type="Proteomes" id="UP000484015">
    <property type="component" value="Unassembled WGS sequence"/>
</dbReference>
<evidence type="ECO:0008006" key="4">
    <source>
        <dbReference type="Google" id="ProtNLM"/>
    </source>
</evidence>
<organism evidence="2 3">
    <name type="scientific">Pseudoduganella ginsengisoli</name>
    <dbReference type="NCBI Taxonomy" id="1462440"/>
    <lineage>
        <taxon>Bacteria</taxon>
        <taxon>Pseudomonadati</taxon>
        <taxon>Pseudomonadota</taxon>
        <taxon>Betaproteobacteria</taxon>
        <taxon>Burkholderiales</taxon>
        <taxon>Oxalobacteraceae</taxon>
        <taxon>Telluria group</taxon>
        <taxon>Pseudoduganella</taxon>
    </lineage>
</organism>
<keyword evidence="3" id="KW-1185">Reference proteome</keyword>
<dbReference type="EMBL" id="WNLA01000018">
    <property type="protein sequence ID" value="MTW04813.1"/>
    <property type="molecule type" value="Genomic_DNA"/>
</dbReference>
<evidence type="ECO:0000256" key="1">
    <source>
        <dbReference type="SAM" id="MobiDB-lite"/>
    </source>
</evidence>
<evidence type="ECO:0000313" key="3">
    <source>
        <dbReference type="Proteomes" id="UP000484015"/>
    </source>
</evidence>
<dbReference type="RefSeq" id="WP_155441170.1">
    <property type="nucleotide sequence ID" value="NZ_WNLA01000018.1"/>
</dbReference>
<accession>A0A6L6Q4N7</accession>